<feature type="compositionally biased region" description="Basic and acidic residues" evidence="1">
    <location>
        <begin position="42"/>
        <end position="56"/>
    </location>
</feature>
<protein>
    <submittedName>
        <fullName evidence="3">Uncharacterized protein</fullName>
    </submittedName>
</protein>
<proteinExistence type="predicted"/>
<dbReference type="EMBL" id="JRPK02000056">
    <property type="protein sequence ID" value="TLD94657.1"/>
    <property type="molecule type" value="Genomic_DNA"/>
</dbReference>
<reference evidence="3 4" key="1">
    <citation type="journal article" date="2014" name="Genome Announc.">
        <title>Draft genome sequences of eight enterohepatic helicobacter species isolated from both laboratory and wild rodents.</title>
        <authorList>
            <person name="Sheh A."/>
            <person name="Shen Z."/>
            <person name="Fox J.G."/>
        </authorList>
    </citation>
    <scope>NUCLEOTIDE SEQUENCE [LARGE SCALE GENOMIC DNA]</scope>
    <source>
        <strain evidence="3 4">ATCC 49310</strain>
    </source>
</reference>
<sequence>MLKSNNETKPTESIKRDSIQQTSISTESTKLESSTLKSNYLESKKPTDTKNKDNIKLDSNGDEIVYEVRHRLGISDTIQYIIMFMFGIMIVY</sequence>
<evidence type="ECO:0000313" key="3">
    <source>
        <dbReference type="EMBL" id="TLD94657.1"/>
    </source>
</evidence>
<feature type="compositionally biased region" description="Low complexity" evidence="1">
    <location>
        <begin position="19"/>
        <end position="38"/>
    </location>
</feature>
<feature type="compositionally biased region" description="Basic and acidic residues" evidence="1">
    <location>
        <begin position="9"/>
        <end position="18"/>
    </location>
</feature>
<keyword evidence="2" id="KW-0472">Membrane</keyword>
<evidence type="ECO:0000313" key="4">
    <source>
        <dbReference type="Proteomes" id="UP000029861"/>
    </source>
</evidence>
<feature type="region of interest" description="Disordered" evidence="1">
    <location>
        <begin position="1"/>
        <end position="56"/>
    </location>
</feature>
<gene>
    <name evidence="3" type="ORF">LS80_009865</name>
</gene>
<dbReference type="Proteomes" id="UP000029861">
    <property type="component" value="Unassembled WGS sequence"/>
</dbReference>
<feature type="non-terminal residue" evidence="3">
    <location>
        <position position="92"/>
    </location>
</feature>
<evidence type="ECO:0000256" key="2">
    <source>
        <dbReference type="SAM" id="Phobius"/>
    </source>
</evidence>
<dbReference type="AlphaFoldDB" id="A0A4U8T7M1"/>
<accession>A0A4U8T7M1</accession>
<evidence type="ECO:0000256" key="1">
    <source>
        <dbReference type="SAM" id="MobiDB-lite"/>
    </source>
</evidence>
<comment type="caution">
    <text evidence="3">The sequence shown here is derived from an EMBL/GenBank/DDBJ whole genome shotgun (WGS) entry which is preliminary data.</text>
</comment>
<keyword evidence="2" id="KW-1133">Transmembrane helix</keyword>
<organism evidence="3 4">
    <name type="scientific">Helicobacter trogontum</name>
    <dbReference type="NCBI Taxonomy" id="50960"/>
    <lineage>
        <taxon>Bacteria</taxon>
        <taxon>Pseudomonadati</taxon>
        <taxon>Campylobacterota</taxon>
        <taxon>Epsilonproteobacteria</taxon>
        <taxon>Campylobacterales</taxon>
        <taxon>Helicobacteraceae</taxon>
        <taxon>Helicobacter</taxon>
    </lineage>
</organism>
<feature type="transmembrane region" description="Helical" evidence="2">
    <location>
        <begin position="72"/>
        <end position="91"/>
    </location>
</feature>
<keyword evidence="2" id="KW-0812">Transmembrane</keyword>
<name>A0A4U8T7M1_9HELI</name>